<name>A0A2M8Z6M8_9FIRM</name>
<feature type="transmembrane region" description="Helical" evidence="7">
    <location>
        <begin position="248"/>
        <end position="267"/>
    </location>
</feature>
<evidence type="ECO:0000256" key="4">
    <source>
        <dbReference type="ARBA" id="ARBA00022692"/>
    </source>
</evidence>
<gene>
    <name evidence="8" type="ORF">H171_2622</name>
</gene>
<comment type="subcellular location">
    <subcellularLocation>
        <location evidence="1">Cell membrane</location>
        <topology evidence="1">Multi-pass membrane protein</topology>
    </subcellularLocation>
</comment>
<reference evidence="8 9" key="1">
    <citation type="submission" date="2017-11" db="EMBL/GenBank/DDBJ databases">
        <title>Understudied soil microbes with underappreciated capabilities: Untangling the Clostridium saccharolyticum group.</title>
        <authorList>
            <person name="Leschine S."/>
        </authorList>
    </citation>
    <scope>NUCLEOTIDE SEQUENCE [LARGE SCALE GENOMIC DNA]</scope>
    <source>
        <strain evidence="8 9">18A</strain>
    </source>
</reference>
<dbReference type="Gene3D" id="1.10.3860.10">
    <property type="entry name" value="Sodium:dicarboxylate symporter"/>
    <property type="match status" value="1"/>
</dbReference>
<dbReference type="GO" id="GO:0015293">
    <property type="term" value="F:symporter activity"/>
    <property type="evidence" value="ECO:0007669"/>
    <property type="project" value="UniProtKB-KW"/>
</dbReference>
<evidence type="ECO:0000313" key="8">
    <source>
        <dbReference type="EMBL" id="PJJ29093.1"/>
    </source>
</evidence>
<dbReference type="PANTHER" id="PTHR42865:SF7">
    <property type="entry name" value="PROTON_GLUTAMATE-ASPARTATE SYMPORTER"/>
    <property type="match status" value="1"/>
</dbReference>
<dbReference type="Pfam" id="PF00375">
    <property type="entry name" value="SDF"/>
    <property type="match status" value="1"/>
</dbReference>
<feature type="transmembrane region" description="Helical" evidence="7">
    <location>
        <begin position="322"/>
        <end position="339"/>
    </location>
</feature>
<dbReference type="SUPFAM" id="SSF118215">
    <property type="entry name" value="Proton glutamate symport protein"/>
    <property type="match status" value="1"/>
</dbReference>
<feature type="transmembrane region" description="Helical" evidence="7">
    <location>
        <begin position="75"/>
        <end position="98"/>
    </location>
</feature>
<dbReference type="RefSeq" id="WP_100305521.1">
    <property type="nucleotide sequence ID" value="NZ_PGET01000001.1"/>
</dbReference>
<evidence type="ECO:0000256" key="7">
    <source>
        <dbReference type="SAM" id="Phobius"/>
    </source>
</evidence>
<keyword evidence="3" id="KW-1003">Cell membrane</keyword>
<dbReference type="EMBL" id="PGET01000001">
    <property type="protein sequence ID" value="PJJ29093.1"/>
    <property type="molecule type" value="Genomic_DNA"/>
</dbReference>
<protein>
    <submittedName>
        <fullName evidence="8">Na+/H+-dicarboxylate symporter</fullName>
    </submittedName>
</protein>
<dbReference type="InterPro" id="IPR036458">
    <property type="entry name" value="Na:dicarbo_symporter_sf"/>
</dbReference>
<evidence type="ECO:0000256" key="3">
    <source>
        <dbReference type="ARBA" id="ARBA00022475"/>
    </source>
</evidence>
<dbReference type="PRINTS" id="PR00173">
    <property type="entry name" value="EDTRNSPORT"/>
</dbReference>
<evidence type="ECO:0000313" key="9">
    <source>
        <dbReference type="Proteomes" id="UP000231092"/>
    </source>
</evidence>
<feature type="transmembrane region" description="Helical" evidence="7">
    <location>
        <begin position="180"/>
        <end position="200"/>
    </location>
</feature>
<keyword evidence="4 7" id="KW-0812">Transmembrane</keyword>
<dbReference type="Proteomes" id="UP000231092">
    <property type="component" value="Unassembled WGS sequence"/>
</dbReference>
<feature type="transmembrane region" description="Helical" evidence="7">
    <location>
        <begin position="212"/>
        <end position="236"/>
    </location>
</feature>
<evidence type="ECO:0000256" key="1">
    <source>
        <dbReference type="ARBA" id="ARBA00004651"/>
    </source>
</evidence>
<dbReference type="PANTHER" id="PTHR42865">
    <property type="entry name" value="PROTON/GLUTAMATE-ASPARTATE SYMPORTER"/>
    <property type="match status" value="1"/>
</dbReference>
<dbReference type="InterPro" id="IPR001991">
    <property type="entry name" value="Na-dicarboxylate_symporter"/>
</dbReference>
<comment type="caution">
    <text evidence="8">The sequence shown here is derived from an EMBL/GenBank/DDBJ whole genome shotgun (WGS) entry which is preliminary data.</text>
</comment>
<feature type="transmembrane region" description="Helical" evidence="7">
    <location>
        <begin position="43"/>
        <end position="63"/>
    </location>
</feature>
<evidence type="ECO:0000256" key="2">
    <source>
        <dbReference type="ARBA" id="ARBA00022448"/>
    </source>
</evidence>
<dbReference type="GO" id="GO:0005886">
    <property type="term" value="C:plasma membrane"/>
    <property type="evidence" value="ECO:0007669"/>
    <property type="project" value="UniProtKB-SubCell"/>
</dbReference>
<sequence length="406" mass="43491">MKKVKLSMTVQIMIGMTVGLLLGICFGDKVKDIKLIGDIFLRLIQMSVVVMIMGAVIESVAKLDPKELGRFGAKMLFWFLLTTVVAAAAGAVLGQLFLPGKGLFLPVSDQIVQASDKGLYNIILDFLPSNIVQSMSNSNMIQVIIFSVLFGASLGAFRINKERGLLMGVIKEFNEVILGIVHKVINLAPLGIGALLAYTAGTTGIKVILPLIRFLFIFGCGSLLYLGVMIAFVSFYCKTNPLNVGRKLYNMTIVAFTTTSSAVTLPIKMEDSERKLGVSKKVSGIVNPLGMTLNSNGLSMFLALACITVSQIYGIPLPMPQLVRVIVLSTLACLGTVAVPGGGLVALATVVPALGLPLESIAFLSSIDWFSGMFRTILNVDIDALVAMMIAKDEKELDYGILNGNQ</sequence>
<proteinExistence type="predicted"/>
<keyword evidence="5 7" id="KW-1133">Transmembrane helix</keyword>
<dbReference type="AlphaFoldDB" id="A0A2M8Z6M8"/>
<feature type="transmembrane region" description="Helical" evidence="7">
    <location>
        <begin position="140"/>
        <end position="159"/>
    </location>
</feature>
<feature type="transmembrane region" description="Helical" evidence="7">
    <location>
        <begin position="297"/>
        <end position="315"/>
    </location>
</feature>
<keyword evidence="2" id="KW-0813">Transport</keyword>
<evidence type="ECO:0000256" key="6">
    <source>
        <dbReference type="ARBA" id="ARBA00023136"/>
    </source>
</evidence>
<keyword evidence="6 7" id="KW-0472">Membrane</keyword>
<evidence type="ECO:0000256" key="5">
    <source>
        <dbReference type="ARBA" id="ARBA00022989"/>
    </source>
</evidence>
<accession>A0A2M8Z6M8</accession>
<dbReference type="OrthoDB" id="9768885at2"/>
<organism evidence="8 9">
    <name type="scientific">[Clostridium] celerecrescens 18A</name>
    <dbReference type="NCBI Taxonomy" id="1286362"/>
    <lineage>
        <taxon>Bacteria</taxon>
        <taxon>Bacillati</taxon>
        <taxon>Bacillota</taxon>
        <taxon>Clostridia</taxon>
        <taxon>Lachnospirales</taxon>
        <taxon>Lachnospiraceae</taxon>
        <taxon>Lacrimispora</taxon>
    </lineage>
</organism>